<evidence type="ECO:0000256" key="2">
    <source>
        <dbReference type="SAM" id="Phobius"/>
    </source>
</evidence>
<sequence length="449" mass="46492">MRLHPSLAVAPQAARDRAALAPELVKTNAPGDARASVFAVGAMLYEAVTGTPVGPGMRRPRDVDPNLPEALELLLGKALVADPAGRPDDLGALASAMHHLAPMKSIPPPDADLSHLDQTNEGQPVDVRMSLLPPVDVQFSIPPSAASAPGPGVQIPKQGAAPVIAPVIASGVTRDPTRHLANLKARLEADTRPRYVVNKDRMDHGPFNAVEVLQQIASHAFAGGDTLRDELTGVSQKLDEWEEFAPFAEHARMHRQIAQEKKEVAKVESAEKKAGVAKFVVGGILAFAILAGGGMYVLKKVGERKDGGDLTDDPSAIDLSNGGSLKGTKKATAAGGKGGGGAGYVGGMSFEAALASNNQEIAIGGKNGAPDLTDAQLGAPMKSASFISGCGAPDSMKVTVKVAVKNGRAVGVSVYPNPPNPGVAACIDKHVRGLGWPSNSKMDFVTTNY</sequence>
<accession>A0A0K1QBY4</accession>
<name>A0A0K1QBY4_9BACT</name>
<evidence type="ECO:0000313" key="4">
    <source>
        <dbReference type="Proteomes" id="UP000064967"/>
    </source>
</evidence>
<keyword evidence="2" id="KW-0472">Membrane</keyword>
<reference evidence="3 4" key="1">
    <citation type="submission" date="2015-08" db="EMBL/GenBank/DDBJ databases">
        <authorList>
            <person name="Babu N.S."/>
            <person name="Beckwith C.J."/>
            <person name="Beseler K.G."/>
            <person name="Brison A."/>
            <person name="Carone J.V."/>
            <person name="Caskin T.P."/>
            <person name="Diamond M."/>
            <person name="Durham M.E."/>
            <person name="Foxe J.M."/>
            <person name="Go M."/>
            <person name="Henderson B.A."/>
            <person name="Jones I.B."/>
            <person name="McGettigan J.A."/>
            <person name="Micheletti S.J."/>
            <person name="Nasrallah M.E."/>
            <person name="Ortiz D."/>
            <person name="Piller C.R."/>
            <person name="Privatt S.R."/>
            <person name="Schneider S.L."/>
            <person name="Sharp S."/>
            <person name="Smith T.C."/>
            <person name="Stanton J.D."/>
            <person name="Ullery H.E."/>
            <person name="Wilson R.J."/>
            <person name="Serrano M.G."/>
            <person name="Buck G."/>
            <person name="Lee V."/>
            <person name="Wang Y."/>
            <person name="Carvalho R."/>
            <person name="Voegtly L."/>
            <person name="Shi R."/>
            <person name="Duckworth R."/>
            <person name="Johnson A."/>
            <person name="Loviza R."/>
            <person name="Walstead R."/>
            <person name="Shah Z."/>
            <person name="Kiflezghi M."/>
            <person name="Wade K."/>
            <person name="Ball S.L."/>
            <person name="Bradley K.W."/>
            <person name="Asai D.J."/>
            <person name="Bowman C.A."/>
            <person name="Russell D.A."/>
            <person name="Pope W.H."/>
            <person name="Jacobs-Sera D."/>
            <person name="Hendrix R.W."/>
            <person name="Hatfull G.F."/>
        </authorList>
    </citation>
    <scope>NUCLEOTIDE SEQUENCE [LARGE SCALE GENOMIC DNA]</scope>
    <source>
        <strain evidence="3 4">DSM 27648</strain>
    </source>
</reference>
<organism evidence="3 4">
    <name type="scientific">Labilithrix luteola</name>
    <dbReference type="NCBI Taxonomy" id="1391654"/>
    <lineage>
        <taxon>Bacteria</taxon>
        <taxon>Pseudomonadati</taxon>
        <taxon>Myxococcota</taxon>
        <taxon>Polyangia</taxon>
        <taxon>Polyangiales</taxon>
        <taxon>Labilitrichaceae</taxon>
        <taxon>Labilithrix</taxon>
    </lineage>
</organism>
<protein>
    <submittedName>
        <fullName evidence="3">Adenylate cyclase</fullName>
    </submittedName>
</protein>
<dbReference type="AlphaFoldDB" id="A0A0K1QBY4"/>
<dbReference type="InterPro" id="IPR011009">
    <property type="entry name" value="Kinase-like_dom_sf"/>
</dbReference>
<dbReference type="EMBL" id="CP012333">
    <property type="protein sequence ID" value="AKV02940.1"/>
    <property type="molecule type" value="Genomic_DNA"/>
</dbReference>
<evidence type="ECO:0000313" key="3">
    <source>
        <dbReference type="EMBL" id="AKV02940.1"/>
    </source>
</evidence>
<dbReference type="Gene3D" id="1.10.510.10">
    <property type="entry name" value="Transferase(Phosphotransferase) domain 1"/>
    <property type="match status" value="1"/>
</dbReference>
<keyword evidence="4" id="KW-1185">Reference proteome</keyword>
<dbReference type="SUPFAM" id="SSF56112">
    <property type="entry name" value="Protein kinase-like (PK-like)"/>
    <property type="match status" value="1"/>
</dbReference>
<dbReference type="KEGG" id="llu:AKJ09_09603"/>
<feature type="region of interest" description="Disordered" evidence="1">
    <location>
        <begin position="307"/>
        <end position="337"/>
    </location>
</feature>
<dbReference type="Proteomes" id="UP000064967">
    <property type="component" value="Chromosome"/>
</dbReference>
<evidence type="ECO:0000256" key="1">
    <source>
        <dbReference type="SAM" id="MobiDB-lite"/>
    </source>
</evidence>
<feature type="transmembrane region" description="Helical" evidence="2">
    <location>
        <begin position="279"/>
        <end position="298"/>
    </location>
</feature>
<dbReference type="STRING" id="1391654.AKJ09_09603"/>
<keyword evidence="2" id="KW-0812">Transmembrane</keyword>
<keyword evidence="2" id="KW-1133">Transmembrane helix</keyword>
<proteinExistence type="predicted"/>
<gene>
    <name evidence="3" type="ORF">AKJ09_09603</name>
</gene>